<evidence type="ECO:0000313" key="2">
    <source>
        <dbReference type="EMBL" id="KAK0043230.1"/>
    </source>
</evidence>
<dbReference type="Proteomes" id="UP001233172">
    <property type="component" value="Unassembled WGS sequence"/>
</dbReference>
<feature type="coiled-coil region" evidence="1">
    <location>
        <begin position="1041"/>
        <end position="1124"/>
    </location>
</feature>
<feature type="coiled-coil region" evidence="1">
    <location>
        <begin position="442"/>
        <end position="546"/>
    </location>
</feature>
<dbReference type="PANTHER" id="PTHR37476:SF1">
    <property type="entry name" value="COILED-COIL DOMAIN-CONTAINING PROTEIN 171"/>
    <property type="match status" value="1"/>
</dbReference>
<reference evidence="2" key="1">
    <citation type="journal article" date="2023" name="PLoS Negl. Trop. Dis.">
        <title>A genome sequence for Biomphalaria pfeifferi, the major vector snail for the human-infecting parasite Schistosoma mansoni.</title>
        <authorList>
            <person name="Bu L."/>
            <person name="Lu L."/>
            <person name="Laidemitt M.R."/>
            <person name="Zhang S.M."/>
            <person name="Mutuku M."/>
            <person name="Mkoji G."/>
            <person name="Steinauer M."/>
            <person name="Loker E.S."/>
        </authorList>
    </citation>
    <scope>NUCLEOTIDE SEQUENCE</scope>
    <source>
        <strain evidence="2">KasaAsao</strain>
    </source>
</reference>
<sequence>MSDKENLSFTSEDDVNTSHFINEMNRLRLHNQQLQVDLETEHDTVKKLKKKLNSLEKHKLESTSKNNNELASLETQLAKVRAEVEKGEAIRQNLEYELTKSQRELSHIKQATQERESVLMEGTDDLKQKITELTNEVKLLKQSLQNIQESSEEHESKLKNQLEEGNNKLSQALADLESVRREKLKMSELCHQHSSLISELNENLHEFETDKRNVLESLRRATAEIEYAKDNDARLRIELENAFSRIKTLEENIEMERSSHLETKFNSEIVQLRVRDLESALEVEKSANFEANKAIERLSQQSRELEQVYEEERKIKKEIVHKLEKSEKEHLSAKKQLVSEIEDKKAAINNLSRELEIHQKNFNELKSELGKTKKRQMFLEETYEGSIKELEFLSQTFHFDDKKLRMSQKEEVTNDSKGKKVTNPCIVVDNFKQLLIQVKKKMDSQTDEINKIKKSLEKLSKELAASKDLIKAKEKSIEENQQRLSKTTKDLKKSRSNYADLEATIGKLKTSLQVNANNQDKNKSRIQELSEEIMKLVKRHRTEEEEKLSFLHGLYQRLHSCHLVEVLPDKKFNQFAFEDLKDIIYEQVALVIDTLQITEEKLKSCLVSNQEKQDLLSELKQSHHDQISRLMTSASEREQAWSRQKEELEQHYNQMINDLQSRTLKTQAIADQAWEKVRATGNVQQGLESEVSELRQEIKECQASNSSLLSACALLVGAFYPLYTRASMLSAERRILDEMYTSWENCREQGIYLNTVLGSGKDFKQNKPLMKGKKFQSKKSPILRFRVFVLSVIATNRLVYFSKESPSCFYTYSSNIGYAGLTVKVGGQTKKYTKFSGVLSFKESDSTFDSETAEDERNTLSLWLKSPVLQQTILNCMSELQDVMFDNKKEIKHPESSVLVAAAKSSLNKLIDRLYNLFPSPTHPTQTSLRDRTSLVRKLEKHLSHILGDTPEHLKGNLVSSQEIMSNLQNHILDLTLRLHNAEKERRHYLAELNELKDQIGDESSEQYSDETKSASKNAKYVPMSKFEQVCLELSSALRREQKAQSLLQEQSKQLTELTSQLDLCTSDLMEKQKLLVQAQEALSETQKELRHKEQSLRQMNRLISQFEYEKDSLQSNLKDAESALRSSFRDKEILAQYIKNVELILENAKKQNLVINTSKSGEGEMTLACLLLDAQLIPQDIGRTGPELIAIQNLVGSFVDAQNQAINKIRALQTEITSHRDHISILKQELNNAVNREFHQKIGEIKEFETSTTITDSQDLASTSLRPSSGVLFDTSQSKTHLISPPLLQNTKSAFHTVKSKNMQTSKEFSNHK</sequence>
<accession>A0AAD8AY86</accession>
<evidence type="ECO:0000313" key="3">
    <source>
        <dbReference type="Proteomes" id="UP001233172"/>
    </source>
</evidence>
<keyword evidence="1" id="KW-0175">Coiled coil</keyword>
<feature type="coiled-coil region" evidence="1">
    <location>
        <begin position="288"/>
        <end position="375"/>
    </location>
</feature>
<proteinExistence type="predicted"/>
<feature type="coiled-coil region" evidence="1">
    <location>
        <begin position="631"/>
        <end position="658"/>
    </location>
</feature>
<organism evidence="2 3">
    <name type="scientific">Biomphalaria pfeifferi</name>
    <name type="common">Bloodfluke planorb</name>
    <name type="synonym">Freshwater snail</name>
    <dbReference type="NCBI Taxonomy" id="112525"/>
    <lineage>
        <taxon>Eukaryota</taxon>
        <taxon>Metazoa</taxon>
        <taxon>Spiralia</taxon>
        <taxon>Lophotrochozoa</taxon>
        <taxon>Mollusca</taxon>
        <taxon>Gastropoda</taxon>
        <taxon>Heterobranchia</taxon>
        <taxon>Euthyneura</taxon>
        <taxon>Panpulmonata</taxon>
        <taxon>Hygrophila</taxon>
        <taxon>Lymnaeoidea</taxon>
        <taxon>Planorbidae</taxon>
        <taxon>Biomphalaria</taxon>
    </lineage>
</organism>
<protein>
    <submittedName>
        <fullName evidence="2">Coiled-coil domain-containing protein 171 isoform X2</fullName>
    </submittedName>
</protein>
<feature type="coiled-coil region" evidence="1">
    <location>
        <begin position="31"/>
        <end position="259"/>
    </location>
</feature>
<dbReference type="EMBL" id="JASAOG010000221">
    <property type="protein sequence ID" value="KAK0043230.1"/>
    <property type="molecule type" value="Genomic_DNA"/>
</dbReference>
<evidence type="ECO:0000256" key="1">
    <source>
        <dbReference type="SAM" id="Coils"/>
    </source>
</evidence>
<reference evidence="2" key="2">
    <citation type="submission" date="2023-04" db="EMBL/GenBank/DDBJ databases">
        <authorList>
            <person name="Bu L."/>
            <person name="Lu L."/>
            <person name="Laidemitt M.R."/>
            <person name="Zhang S.M."/>
            <person name="Mutuku M."/>
            <person name="Mkoji G."/>
            <person name="Steinauer M."/>
            <person name="Loker E.S."/>
        </authorList>
    </citation>
    <scope>NUCLEOTIDE SEQUENCE</scope>
    <source>
        <strain evidence="2">KasaAsao</strain>
        <tissue evidence="2">Whole Snail</tissue>
    </source>
</reference>
<name>A0AAD8AY86_BIOPF</name>
<feature type="coiled-coil region" evidence="1">
    <location>
        <begin position="965"/>
        <end position="999"/>
    </location>
</feature>
<keyword evidence="3" id="KW-1185">Reference proteome</keyword>
<dbReference type="Gene3D" id="1.10.287.1490">
    <property type="match status" value="1"/>
</dbReference>
<dbReference type="PANTHER" id="PTHR37476">
    <property type="entry name" value="COILED-COIL DOMAIN-CONTAINING PROTEIN 171"/>
    <property type="match status" value="1"/>
</dbReference>
<gene>
    <name evidence="2" type="ORF">Bpfe_027324</name>
</gene>
<comment type="caution">
    <text evidence="2">The sequence shown here is derived from an EMBL/GenBank/DDBJ whole genome shotgun (WGS) entry which is preliminary data.</text>
</comment>